<proteinExistence type="predicted"/>
<evidence type="ECO:0000256" key="1">
    <source>
        <dbReference type="SAM" id="MobiDB-lite"/>
    </source>
</evidence>
<comment type="caution">
    <text evidence="2">The sequence shown here is derived from an EMBL/GenBank/DDBJ whole genome shotgun (WGS) entry which is preliminary data.</text>
</comment>
<evidence type="ECO:0000313" key="3">
    <source>
        <dbReference type="Proteomes" id="UP000738359"/>
    </source>
</evidence>
<protein>
    <submittedName>
        <fullName evidence="2">Uncharacterized protein</fullName>
    </submittedName>
</protein>
<evidence type="ECO:0000313" key="2">
    <source>
        <dbReference type="EMBL" id="KAF9943159.1"/>
    </source>
</evidence>
<feature type="region of interest" description="Disordered" evidence="1">
    <location>
        <begin position="269"/>
        <end position="313"/>
    </location>
</feature>
<feature type="non-terminal residue" evidence="2">
    <location>
        <position position="1"/>
    </location>
</feature>
<dbReference type="InterPro" id="IPR036930">
    <property type="entry name" value="WGR_dom_sf"/>
</dbReference>
<feature type="non-terminal residue" evidence="2">
    <location>
        <position position="313"/>
    </location>
</feature>
<dbReference type="Proteomes" id="UP000738359">
    <property type="component" value="Unassembled WGS sequence"/>
</dbReference>
<dbReference type="EMBL" id="JAAAHY010003303">
    <property type="protein sequence ID" value="KAF9943159.1"/>
    <property type="molecule type" value="Genomic_DNA"/>
</dbReference>
<sequence>ITEETTTTVTKEEVTLEHVTKETVVVEETEQHEEPTKEVVITKETGVVAKPAVSEKSSWFRRALSTSAAVVAGASAIAAGTVSGAGQAASGALTKVDGVWKRTVQVLTTRKAHVDDVCPIAKTSYVYYDDEVYDSVLTEKSTGITYVTQLIFDSETKVYYVYYRWGETDYKLDGPHETIESAKEAFQVNYKEKFDVEWKERETTTSEKWVYEVKTYETFEEVEEIEEVVEETEVETIIAREKAETVTICPTDSSEEIAPKQAIHETIAPEEKNIEEITVEGTKETTAQETVKETVTKKETGEVAKPAVSEKSS</sequence>
<accession>A0A9P6IQV6</accession>
<dbReference type="OrthoDB" id="2445380at2759"/>
<keyword evidence="3" id="KW-1185">Reference proteome</keyword>
<feature type="compositionally biased region" description="Basic and acidic residues" evidence="1">
    <location>
        <begin position="290"/>
        <end position="302"/>
    </location>
</feature>
<reference evidence="2" key="1">
    <citation type="journal article" date="2020" name="Fungal Divers.">
        <title>Resolving the Mortierellaceae phylogeny through synthesis of multi-gene phylogenetics and phylogenomics.</title>
        <authorList>
            <person name="Vandepol N."/>
            <person name="Liber J."/>
            <person name="Desiro A."/>
            <person name="Na H."/>
            <person name="Kennedy M."/>
            <person name="Barry K."/>
            <person name="Grigoriev I.V."/>
            <person name="Miller A.N."/>
            <person name="O'Donnell K."/>
            <person name="Stajich J.E."/>
            <person name="Bonito G."/>
        </authorList>
    </citation>
    <scope>NUCLEOTIDE SEQUENCE</scope>
    <source>
        <strain evidence="2">CK1249</strain>
    </source>
</reference>
<gene>
    <name evidence="2" type="ORF">BGZ70_006029</name>
</gene>
<name>A0A9P6IQV6_MORAP</name>
<dbReference type="SUPFAM" id="SSF142921">
    <property type="entry name" value="WGR domain-like"/>
    <property type="match status" value="1"/>
</dbReference>
<dbReference type="AlphaFoldDB" id="A0A9P6IQV6"/>
<organism evidence="2 3">
    <name type="scientific">Mortierella alpina</name>
    <name type="common">Oleaginous fungus</name>
    <name type="synonym">Mortierella renispora</name>
    <dbReference type="NCBI Taxonomy" id="64518"/>
    <lineage>
        <taxon>Eukaryota</taxon>
        <taxon>Fungi</taxon>
        <taxon>Fungi incertae sedis</taxon>
        <taxon>Mucoromycota</taxon>
        <taxon>Mortierellomycotina</taxon>
        <taxon>Mortierellomycetes</taxon>
        <taxon>Mortierellales</taxon>
        <taxon>Mortierellaceae</taxon>
        <taxon>Mortierella</taxon>
    </lineage>
</organism>